<dbReference type="KEGG" id="scor:J3U87_16850"/>
<keyword evidence="3" id="KW-0479">Metal-binding</keyword>
<gene>
    <name evidence="9" type="ORF">J3U87_16850</name>
</gene>
<evidence type="ECO:0000256" key="5">
    <source>
        <dbReference type="ARBA" id="ARBA00022842"/>
    </source>
</evidence>
<dbReference type="PANTHER" id="PTHR12992:SF11">
    <property type="entry name" value="MITOCHONDRIAL COENZYME A DIPHOSPHATASE NUDT8"/>
    <property type="match status" value="1"/>
</dbReference>
<dbReference type="CDD" id="cd03426">
    <property type="entry name" value="NUDIX_CoAse_Nudt7"/>
    <property type="match status" value="1"/>
</dbReference>
<dbReference type="GO" id="GO:0046872">
    <property type="term" value="F:metal ion binding"/>
    <property type="evidence" value="ECO:0007669"/>
    <property type="project" value="UniProtKB-KW"/>
</dbReference>
<dbReference type="Gene3D" id="3.90.79.10">
    <property type="entry name" value="Nucleoside Triphosphate Pyrophosphohydrolase"/>
    <property type="match status" value="1"/>
</dbReference>
<dbReference type="RefSeq" id="WP_237384215.1">
    <property type="nucleotide sequence ID" value="NZ_CP071793.1"/>
</dbReference>
<keyword evidence="4 7" id="KW-0378">Hydrolase</keyword>
<dbReference type="SUPFAM" id="SSF55811">
    <property type="entry name" value="Nudix"/>
    <property type="match status" value="1"/>
</dbReference>
<dbReference type="PANTHER" id="PTHR12992">
    <property type="entry name" value="NUDIX HYDROLASE"/>
    <property type="match status" value="1"/>
</dbReference>
<dbReference type="InterPro" id="IPR045121">
    <property type="entry name" value="CoAse"/>
</dbReference>
<evidence type="ECO:0000256" key="1">
    <source>
        <dbReference type="ARBA" id="ARBA00001936"/>
    </source>
</evidence>
<evidence type="ECO:0000313" key="10">
    <source>
        <dbReference type="Proteomes" id="UP000663929"/>
    </source>
</evidence>
<dbReference type="PRINTS" id="PR00502">
    <property type="entry name" value="NUDIXFAMILY"/>
</dbReference>
<evidence type="ECO:0000256" key="4">
    <source>
        <dbReference type="ARBA" id="ARBA00022801"/>
    </source>
</evidence>
<dbReference type="PROSITE" id="PS51462">
    <property type="entry name" value="NUDIX"/>
    <property type="match status" value="1"/>
</dbReference>
<feature type="domain" description="Nudix hydrolase" evidence="8">
    <location>
        <begin position="30"/>
        <end position="160"/>
    </location>
</feature>
<name>A0A8A4TVX7_SULCO</name>
<evidence type="ECO:0000313" key="9">
    <source>
        <dbReference type="EMBL" id="QTD54116.1"/>
    </source>
</evidence>
<protein>
    <submittedName>
        <fullName evidence="9">CoA pyrophosphatase</fullName>
    </submittedName>
</protein>
<evidence type="ECO:0000256" key="3">
    <source>
        <dbReference type="ARBA" id="ARBA00022723"/>
    </source>
</evidence>
<comment type="similarity">
    <text evidence="7">Belongs to the Nudix hydrolase family.</text>
</comment>
<reference evidence="9" key="1">
    <citation type="submission" date="2021-03" db="EMBL/GenBank/DDBJ databases">
        <title>Acanthopleuribacteraceae sp. M133.</title>
        <authorList>
            <person name="Wang G."/>
        </authorList>
    </citation>
    <scope>NUCLEOTIDE SEQUENCE</scope>
    <source>
        <strain evidence="9">M133</strain>
    </source>
</reference>
<accession>A0A8A4TVX7</accession>
<keyword evidence="6" id="KW-0464">Manganese</keyword>
<dbReference type="InterPro" id="IPR000086">
    <property type="entry name" value="NUDIX_hydrolase_dom"/>
</dbReference>
<dbReference type="InterPro" id="IPR015797">
    <property type="entry name" value="NUDIX_hydrolase-like_dom_sf"/>
</dbReference>
<evidence type="ECO:0000256" key="6">
    <source>
        <dbReference type="ARBA" id="ARBA00023211"/>
    </source>
</evidence>
<evidence type="ECO:0000259" key="8">
    <source>
        <dbReference type="PROSITE" id="PS51462"/>
    </source>
</evidence>
<organism evidence="9 10">
    <name type="scientific">Sulfidibacter corallicola</name>
    <dbReference type="NCBI Taxonomy" id="2818388"/>
    <lineage>
        <taxon>Bacteria</taxon>
        <taxon>Pseudomonadati</taxon>
        <taxon>Acidobacteriota</taxon>
        <taxon>Holophagae</taxon>
        <taxon>Acanthopleuribacterales</taxon>
        <taxon>Acanthopleuribacteraceae</taxon>
        <taxon>Sulfidibacter</taxon>
    </lineage>
</organism>
<comment type="cofactor">
    <cofactor evidence="2">
        <name>Mg(2+)</name>
        <dbReference type="ChEBI" id="CHEBI:18420"/>
    </cofactor>
</comment>
<comment type="cofactor">
    <cofactor evidence="1">
        <name>Mn(2+)</name>
        <dbReference type="ChEBI" id="CHEBI:29035"/>
    </cofactor>
</comment>
<dbReference type="PROSITE" id="PS00893">
    <property type="entry name" value="NUDIX_BOX"/>
    <property type="match status" value="1"/>
</dbReference>
<dbReference type="InterPro" id="IPR020476">
    <property type="entry name" value="Nudix_hydrolase"/>
</dbReference>
<keyword evidence="5" id="KW-0460">Magnesium</keyword>
<dbReference type="EMBL" id="CP071793">
    <property type="protein sequence ID" value="QTD54116.1"/>
    <property type="molecule type" value="Genomic_DNA"/>
</dbReference>
<dbReference type="Pfam" id="PF00293">
    <property type="entry name" value="NUDIX"/>
    <property type="match status" value="1"/>
</dbReference>
<dbReference type="Proteomes" id="UP000663929">
    <property type="component" value="Chromosome"/>
</dbReference>
<dbReference type="InterPro" id="IPR020084">
    <property type="entry name" value="NUDIX_hydrolase_CS"/>
</dbReference>
<evidence type="ECO:0000256" key="2">
    <source>
        <dbReference type="ARBA" id="ARBA00001946"/>
    </source>
</evidence>
<evidence type="ECO:0000256" key="7">
    <source>
        <dbReference type="RuleBase" id="RU003476"/>
    </source>
</evidence>
<dbReference type="AlphaFoldDB" id="A0A8A4TVX7"/>
<keyword evidence="10" id="KW-1185">Reference proteome</keyword>
<sequence>MQPICSDQIQARLQVLTDHEHEERPALEGQRSSAVLIPILRREGNPILYTLRSRHLKHHANQFSFPGGVVEDGESPWQAALREAEEEIGLEPGRVTRMGRISDVYSPRGFHIQCFVGLVDPFEPRLNEQEVERVIEVHMSQLFESQRHSLRPFMNRYKVHYFDFSEGLVWGVTGQITYNLREALL</sequence>
<proteinExistence type="inferred from homology"/>
<dbReference type="GO" id="GO:0010945">
    <property type="term" value="F:coenzyme A diphosphatase activity"/>
    <property type="evidence" value="ECO:0007669"/>
    <property type="project" value="InterPro"/>
</dbReference>